<keyword evidence="5" id="KW-0238">DNA-binding</keyword>
<gene>
    <name evidence="5" type="ORF">H8706_09945</name>
</gene>
<keyword evidence="6" id="KW-1185">Reference proteome</keyword>
<feature type="coiled-coil region" evidence="4">
    <location>
        <begin position="48"/>
        <end position="75"/>
    </location>
</feature>
<evidence type="ECO:0000256" key="4">
    <source>
        <dbReference type="SAM" id="Coils"/>
    </source>
</evidence>
<dbReference type="EMBL" id="JACRTE010000016">
    <property type="protein sequence ID" value="MBC8597187.1"/>
    <property type="molecule type" value="Genomic_DNA"/>
</dbReference>
<evidence type="ECO:0000256" key="2">
    <source>
        <dbReference type="ARBA" id="ARBA00024764"/>
    </source>
</evidence>
<dbReference type="InterPro" id="IPR013324">
    <property type="entry name" value="RNA_pol_sigma_r3/r4-like"/>
</dbReference>
<dbReference type="Gene3D" id="1.10.10.10">
    <property type="entry name" value="Winged helix-like DNA-binding domain superfamily/Winged helix DNA-binding domain"/>
    <property type="match status" value="1"/>
</dbReference>
<keyword evidence="4" id="KW-0175">Coiled coil</keyword>
<comment type="function">
    <text evidence="2 3">Might take part in the signal recognition particle (SRP) pathway. This is inferred from the conservation of its genetic proximity to ftsY/ffh. May be a regulatory protein.</text>
</comment>
<sequence>MFLKNLNFGYLLDFYGKVLPDRTAQMLDLYYNEDLSLAEIADNFGITRQGVRDAIKRGEDELTKLEENLKLTEKIERLNFETEKLKKIAQDKNYTDILEISNRLSEILYL</sequence>
<dbReference type="PANTHER" id="PTHR40083:SF1">
    <property type="entry name" value="UPF0122 PROTEIN YLXM"/>
    <property type="match status" value="1"/>
</dbReference>
<dbReference type="InterPro" id="IPR036388">
    <property type="entry name" value="WH-like_DNA-bd_sf"/>
</dbReference>
<comment type="similarity">
    <text evidence="1 3">Belongs to the UPF0122 family.</text>
</comment>
<evidence type="ECO:0000256" key="3">
    <source>
        <dbReference type="HAMAP-Rule" id="MF_00245"/>
    </source>
</evidence>
<name>A0A926FEC9_9FIRM</name>
<dbReference type="PANTHER" id="PTHR40083">
    <property type="entry name" value="UPF0122 PROTEIN CBO2450/CLC_2298"/>
    <property type="match status" value="1"/>
</dbReference>
<dbReference type="Proteomes" id="UP000647416">
    <property type="component" value="Unassembled WGS sequence"/>
</dbReference>
<dbReference type="HAMAP" id="MF_00245">
    <property type="entry name" value="UPF0122"/>
    <property type="match status" value="1"/>
</dbReference>
<reference evidence="5" key="1">
    <citation type="submission" date="2020-08" db="EMBL/GenBank/DDBJ databases">
        <title>Genome public.</title>
        <authorList>
            <person name="Liu C."/>
            <person name="Sun Q."/>
        </authorList>
    </citation>
    <scope>NUCLEOTIDE SEQUENCE</scope>
    <source>
        <strain evidence="5">NSJ-50</strain>
    </source>
</reference>
<protein>
    <recommendedName>
        <fullName evidence="3">UPF0122 protein H8706_09945</fullName>
    </recommendedName>
</protein>
<evidence type="ECO:0000313" key="6">
    <source>
        <dbReference type="Proteomes" id="UP000647416"/>
    </source>
</evidence>
<evidence type="ECO:0000256" key="1">
    <source>
        <dbReference type="ARBA" id="ARBA00008720"/>
    </source>
</evidence>
<dbReference type="InterPro" id="IPR007394">
    <property type="entry name" value="UPF0122"/>
</dbReference>
<evidence type="ECO:0000313" key="5">
    <source>
        <dbReference type="EMBL" id="MBC8597187.1"/>
    </source>
</evidence>
<proteinExistence type="inferred from homology"/>
<accession>A0A926FEC9</accession>
<dbReference type="SUPFAM" id="SSF88659">
    <property type="entry name" value="Sigma3 and sigma4 domains of RNA polymerase sigma factors"/>
    <property type="match status" value="1"/>
</dbReference>
<dbReference type="Pfam" id="PF04297">
    <property type="entry name" value="UPF0122"/>
    <property type="match status" value="1"/>
</dbReference>
<dbReference type="AlphaFoldDB" id="A0A926FEC9"/>
<organism evidence="5 6">
    <name type="scientific">Qingrenia yutianensis</name>
    <dbReference type="NCBI Taxonomy" id="2763676"/>
    <lineage>
        <taxon>Bacteria</taxon>
        <taxon>Bacillati</taxon>
        <taxon>Bacillota</taxon>
        <taxon>Clostridia</taxon>
        <taxon>Eubacteriales</taxon>
        <taxon>Oscillospiraceae</taxon>
        <taxon>Qingrenia</taxon>
    </lineage>
</organism>
<dbReference type="GO" id="GO:0003677">
    <property type="term" value="F:DNA binding"/>
    <property type="evidence" value="ECO:0007669"/>
    <property type="project" value="UniProtKB-KW"/>
</dbReference>
<comment type="caution">
    <text evidence="5">The sequence shown here is derived from an EMBL/GenBank/DDBJ whole genome shotgun (WGS) entry which is preliminary data.</text>
</comment>